<dbReference type="RefSeq" id="YP_007379050.1">
    <property type="nucleotide sequence ID" value="NC_020158.1"/>
</dbReference>
<reference evidence="1 2" key="1">
    <citation type="journal article" date="2013" name="J. Virol.">
        <title>Insights into head-tailed viruses infecting extremely halophilic archaea.</title>
        <authorList>
            <person name="Pietila M.K."/>
            <person name="Laurinmaki P."/>
            <person name="Russell D.A."/>
            <person name="Ko C.C."/>
            <person name="Jacobs-Sera D."/>
            <person name="Butcher S.J."/>
            <person name="Bamford D.H."/>
            <person name="Hendrix R.W."/>
        </authorList>
    </citation>
    <scope>NUCLEOTIDE SEQUENCE [LARGE SCALE GENOMIC DNA]</scope>
</reference>
<evidence type="ECO:0000313" key="1">
    <source>
        <dbReference type="EMBL" id="AGC34514.1"/>
    </source>
</evidence>
<dbReference type="OrthoDB" id="32617at10239"/>
<evidence type="ECO:0000313" key="2">
    <source>
        <dbReference type="Proteomes" id="UP000011137"/>
    </source>
</evidence>
<dbReference type="InterPro" id="IPR036397">
    <property type="entry name" value="RNaseH_sf"/>
</dbReference>
<dbReference type="Proteomes" id="UP000011137">
    <property type="component" value="Segment"/>
</dbReference>
<dbReference type="GO" id="GO:0003676">
    <property type="term" value="F:nucleic acid binding"/>
    <property type="evidence" value="ECO:0007669"/>
    <property type="project" value="InterPro"/>
</dbReference>
<name>L7TH19_9CAUD</name>
<protein>
    <submittedName>
        <fullName evidence="1">Uncharacterized protein</fullName>
    </submittedName>
</protein>
<gene>
    <name evidence="1" type="primary">145</name>
    <name evidence="1" type="ORF">HVTV1_145</name>
</gene>
<sequence>MTRLVLSTDASVLTNGSVGIGYIVERVRDDGEQVEMLVKECEDVSPDRLGNHSETVHEAEYIAVVRGVEAAREHLDDERLVIRCDNGNIVSRVKAGKGIGDERQERLEHHLENIDWEIRDIPRILNSLADSLSKQASRGKVR</sequence>
<dbReference type="EMBL" id="KC117377">
    <property type="protein sequence ID" value="AGC34514.1"/>
    <property type="molecule type" value="Genomic_DNA"/>
</dbReference>
<accession>L7TH19</accession>
<dbReference type="SUPFAM" id="SSF53098">
    <property type="entry name" value="Ribonuclease H-like"/>
    <property type="match status" value="1"/>
</dbReference>
<organism evidence="1 2">
    <name type="scientific">Haloarcula vallismortis tailed virus 1</name>
    <dbReference type="NCBI Taxonomy" id="1262528"/>
    <lineage>
        <taxon>Viruses</taxon>
        <taxon>Duplodnaviria</taxon>
        <taxon>Heunggongvirae</taxon>
        <taxon>Uroviricota</taxon>
        <taxon>Caudoviricetes</taxon>
        <taxon>Thumleimavirales</taxon>
        <taxon>Druskaviridae</taxon>
        <taxon>Tredecimvirus</taxon>
        <taxon>Tredecimvirus thailandense</taxon>
        <taxon>Tredecimvirus HVTV1</taxon>
    </lineage>
</organism>
<proteinExistence type="predicted"/>
<keyword evidence="2" id="KW-1185">Reference proteome</keyword>
<dbReference type="GeneID" id="14477386"/>
<dbReference type="InterPro" id="IPR012337">
    <property type="entry name" value="RNaseH-like_sf"/>
</dbReference>
<dbReference type="KEGG" id="vg:14477386"/>
<dbReference type="Gene3D" id="3.30.420.10">
    <property type="entry name" value="Ribonuclease H-like superfamily/Ribonuclease H"/>
    <property type="match status" value="1"/>
</dbReference>